<feature type="transmembrane region" description="Helical" evidence="1">
    <location>
        <begin position="92"/>
        <end position="113"/>
    </location>
</feature>
<organism evidence="2 3">
    <name type="scientific">Cupriavidus malaysiensis</name>
    <dbReference type="NCBI Taxonomy" id="367825"/>
    <lineage>
        <taxon>Bacteria</taxon>
        <taxon>Pseudomonadati</taxon>
        <taxon>Pseudomonadota</taxon>
        <taxon>Betaproteobacteria</taxon>
        <taxon>Burkholderiales</taxon>
        <taxon>Burkholderiaceae</taxon>
        <taxon>Cupriavidus</taxon>
    </lineage>
</organism>
<keyword evidence="1" id="KW-0472">Membrane</keyword>
<name>A0ABM6FCM5_9BURK</name>
<feature type="transmembrane region" description="Helical" evidence="1">
    <location>
        <begin position="125"/>
        <end position="143"/>
    </location>
</feature>
<dbReference type="Proteomes" id="UP000177515">
    <property type="component" value="Chromosome 2"/>
</dbReference>
<feature type="transmembrane region" description="Helical" evidence="1">
    <location>
        <begin position="35"/>
        <end position="56"/>
    </location>
</feature>
<dbReference type="RefSeq" id="WP_071020017.1">
    <property type="nucleotide sequence ID" value="NZ_CP017755.1"/>
</dbReference>
<feature type="transmembrane region" description="Helical" evidence="1">
    <location>
        <begin position="7"/>
        <end position="29"/>
    </location>
</feature>
<feature type="transmembrane region" description="Helical" evidence="1">
    <location>
        <begin position="149"/>
        <end position="172"/>
    </location>
</feature>
<proteinExistence type="predicted"/>
<sequence length="189" mass="20270">MLLYYAKLWWVVALRGIFAVLFGLCAFFAPIATLAVLILIFGAYAAADGVVALAMAISGKERDGSDRWILALQGVLGLGIGALTLFNPAVTALSLLLYIAAWTLATGVLQIVAAVRLRKEIPNEWWMILAGLASIALAFLLLWNPVAGALAVLWMIASWATVCGILLIGVAFRLRRAHHDHLHGKPLAA</sequence>
<keyword evidence="1" id="KW-0812">Transmembrane</keyword>
<evidence type="ECO:0000313" key="2">
    <source>
        <dbReference type="EMBL" id="AOZ09504.1"/>
    </source>
</evidence>
<dbReference type="PANTHER" id="PTHR34989:SF1">
    <property type="entry name" value="PROTEIN HDED"/>
    <property type="match status" value="1"/>
</dbReference>
<evidence type="ECO:0008006" key="4">
    <source>
        <dbReference type="Google" id="ProtNLM"/>
    </source>
</evidence>
<evidence type="ECO:0000313" key="3">
    <source>
        <dbReference type="Proteomes" id="UP000177515"/>
    </source>
</evidence>
<dbReference type="InterPro" id="IPR052712">
    <property type="entry name" value="Acid_resist_chaperone_HdeD"/>
</dbReference>
<dbReference type="PANTHER" id="PTHR34989">
    <property type="entry name" value="PROTEIN HDED"/>
    <property type="match status" value="1"/>
</dbReference>
<accession>A0ABM6FCM5</accession>
<protein>
    <recommendedName>
        <fullName evidence="4">HdeD family acid-resistance protein</fullName>
    </recommendedName>
</protein>
<gene>
    <name evidence="2" type="ORF">BKK80_27530</name>
</gene>
<keyword evidence="3" id="KW-1185">Reference proteome</keyword>
<reference evidence="2 3" key="1">
    <citation type="submission" date="2016-10" db="EMBL/GenBank/DDBJ databases">
        <title>Complete genome sequences of three Cupriavidus strains isolated from various Malaysian environments.</title>
        <authorList>
            <person name="Abdullah A.A.-A."/>
            <person name="Shafie N.A.H."/>
            <person name="Lau N.S."/>
        </authorList>
    </citation>
    <scope>NUCLEOTIDE SEQUENCE [LARGE SCALE GENOMIC DNA]</scope>
    <source>
        <strain evidence="2 3">USMAA1020</strain>
    </source>
</reference>
<feature type="transmembrane region" description="Helical" evidence="1">
    <location>
        <begin position="68"/>
        <end position="86"/>
    </location>
</feature>
<keyword evidence="1" id="KW-1133">Transmembrane helix</keyword>
<dbReference type="EMBL" id="CP017755">
    <property type="protein sequence ID" value="AOZ09504.1"/>
    <property type="molecule type" value="Genomic_DNA"/>
</dbReference>
<dbReference type="Pfam" id="PF03729">
    <property type="entry name" value="DUF308"/>
    <property type="match status" value="2"/>
</dbReference>
<evidence type="ECO:0000256" key="1">
    <source>
        <dbReference type="SAM" id="Phobius"/>
    </source>
</evidence>
<dbReference type="InterPro" id="IPR005325">
    <property type="entry name" value="DUF308_memb"/>
</dbReference>